<keyword evidence="4" id="KW-1185">Reference proteome</keyword>
<accession>A0A9W9L2D4</accession>
<dbReference type="GO" id="GO:0016491">
    <property type="term" value="F:oxidoreductase activity"/>
    <property type="evidence" value="ECO:0007669"/>
    <property type="project" value="UniProtKB-KW"/>
</dbReference>
<evidence type="ECO:0000313" key="3">
    <source>
        <dbReference type="EMBL" id="KAJ5135120.1"/>
    </source>
</evidence>
<dbReference type="EMBL" id="JAPQKL010000004">
    <property type="protein sequence ID" value="KAJ5135120.1"/>
    <property type="molecule type" value="Genomic_DNA"/>
</dbReference>
<dbReference type="GeneID" id="81404312"/>
<proteinExistence type="inferred from homology"/>
<comment type="caution">
    <text evidence="3">The sequence shown here is derived from an EMBL/GenBank/DDBJ whole genome shotgun (WGS) entry which is preliminary data.</text>
</comment>
<dbReference type="SUPFAM" id="SSF51735">
    <property type="entry name" value="NAD(P)-binding Rossmann-fold domains"/>
    <property type="match status" value="1"/>
</dbReference>
<evidence type="ECO:0000256" key="1">
    <source>
        <dbReference type="ARBA" id="ARBA00006484"/>
    </source>
</evidence>
<name>A0A9W9L2D4_9EURO</name>
<evidence type="ECO:0000313" key="4">
    <source>
        <dbReference type="Proteomes" id="UP001149079"/>
    </source>
</evidence>
<dbReference type="Pfam" id="PF00106">
    <property type="entry name" value="adh_short"/>
    <property type="match status" value="1"/>
</dbReference>
<dbReference type="RefSeq" id="XP_056522092.1">
    <property type="nucleotide sequence ID" value="XM_056665142.1"/>
</dbReference>
<dbReference type="OrthoDB" id="191139at2759"/>
<organism evidence="3 4">
    <name type="scientific">Penicillium bovifimosum</name>
    <dbReference type="NCBI Taxonomy" id="126998"/>
    <lineage>
        <taxon>Eukaryota</taxon>
        <taxon>Fungi</taxon>
        <taxon>Dikarya</taxon>
        <taxon>Ascomycota</taxon>
        <taxon>Pezizomycotina</taxon>
        <taxon>Eurotiomycetes</taxon>
        <taxon>Eurotiomycetidae</taxon>
        <taxon>Eurotiales</taxon>
        <taxon>Aspergillaceae</taxon>
        <taxon>Penicillium</taxon>
    </lineage>
</organism>
<dbReference type="AlphaFoldDB" id="A0A9W9L2D4"/>
<keyword evidence="2" id="KW-0560">Oxidoreductase</keyword>
<dbReference type="PANTHER" id="PTHR43157:SF31">
    <property type="entry name" value="PHOSPHATIDYLINOSITOL-GLYCAN BIOSYNTHESIS CLASS F PROTEIN"/>
    <property type="match status" value="1"/>
</dbReference>
<dbReference type="Gene3D" id="3.40.50.720">
    <property type="entry name" value="NAD(P)-binding Rossmann-like Domain"/>
    <property type="match status" value="1"/>
</dbReference>
<gene>
    <name evidence="3" type="ORF">N7515_004398</name>
</gene>
<dbReference type="InterPro" id="IPR036291">
    <property type="entry name" value="NAD(P)-bd_dom_sf"/>
</dbReference>
<comment type="similarity">
    <text evidence="1">Belongs to the short-chain dehydrogenases/reductases (SDR) family.</text>
</comment>
<dbReference type="Proteomes" id="UP001149079">
    <property type="component" value="Unassembled WGS sequence"/>
</dbReference>
<protein>
    <submittedName>
        <fullName evidence="3">Uncharacterized protein</fullName>
    </submittedName>
</protein>
<reference evidence="3" key="1">
    <citation type="submission" date="2022-11" db="EMBL/GenBank/DDBJ databases">
        <authorList>
            <person name="Petersen C."/>
        </authorList>
    </citation>
    <scope>NUCLEOTIDE SEQUENCE</scope>
    <source>
        <strain evidence="3">IBT 22155</strain>
    </source>
</reference>
<dbReference type="InterPro" id="IPR002347">
    <property type="entry name" value="SDR_fam"/>
</dbReference>
<dbReference type="PANTHER" id="PTHR43157">
    <property type="entry name" value="PHOSPHATIDYLINOSITOL-GLYCAN BIOSYNTHESIS CLASS F PROTEIN-RELATED"/>
    <property type="match status" value="1"/>
</dbReference>
<evidence type="ECO:0000256" key="2">
    <source>
        <dbReference type="ARBA" id="ARBA00023002"/>
    </source>
</evidence>
<reference evidence="3" key="2">
    <citation type="journal article" date="2023" name="IMA Fungus">
        <title>Comparative genomic study of the Penicillium genus elucidates a diverse pangenome and 15 lateral gene transfer events.</title>
        <authorList>
            <person name="Petersen C."/>
            <person name="Sorensen T."/>
            <person name="Nielsen M.R."/>
            <person name="Sondergaard T.E."/>
            <person name="Sorensen J.L."/>
            <person name="Fitzpatrick D.A."/>
            <person name="Frisvad J.C."/>
            <person name="Nielsen K.L."/>
        </authorList>
    </citation>
    <scope>NUCLEOTIDE SEQUENCE</scope>
    <source>
        <strain evidence="3">IBT 22155</strain>
    </source>
</reference>
<sequence length="324" mass="35481">MTTTKQILRSEVIMEKYGKRLAGKTILITGVSDESLAGELALQVSTANPKLLILSARAESKVSGIRAKIQASAPEVQVRFLKMDLSDFADVRKAAGDLADVSQIDHLVCVAGVMMPPYCKTKDGIESQLAVNYLANFLLVKLLLPKVRAAGPESSVIIVASGAVRLGKMSFEDYNFSNGESYDPMVAYGQSNAARVMFVKRLGEKLKSEKIRVFSIDPGAMQTGLLRHISSEFLEKFIELSKTGQLMKDLDGKEFSYPPITGTSEGAATVITGMVDPTIAEYNGSYLYQNAVADQDLHTHVNDQDNWIRLWELSEDLTGEKFSL</sequence>